<dbReference type="Pfam" id="PF00665">
    <property type="entry name" value="rve"/>
    <property type="match status" value="1"/>
</dbReference>
<dbReference type="GO" id="GO:0006508">
    <property type="term" value="P:proteolysis"/>
    <property type="evidence" value="ECO:0007669"/>
    <property type="project" value="UniProtKB-KW"/>
</dbReference>
<dbReference type="Pfam" id="PF25597">
    <property type="entry name" value="SH3_retrovirus"/>
    <property type="match status" value="1"/>
</dbReference>
<dbReference type="SMART" id="SM00343">
    <property type="entry name" value="ZnF_C2HC"/>
    <property type="match status" value="1"/>
</dbReference>
<evidence type="ECO:0000256" key="2">
    <source>
        <dbReference type="PROSITE-ProRule" id="PRU00047"/>
    </source>
</evidence>
<evidence type="ECO:0008006" key="8">
    <source>
        <dbReference type="Google" id="ProtNLM"/>
    </source>
</evidence>
<sequence>MRLPGKAKSENAAFVAKTQKSTQPPKGVKQERRCFKCNQLGHIAKHCWKRNAVKSSDGPVSKHTREGNAFMCSIPGVAEEDVWLADSGASAHMTRHKEYFSSFESFTPPKEVQVGNNSTILAYGQGVIDVKMKIGGQWIKNYLTNVWYVPEVGRNLFSISETISKGYKFEADMKGCWFTRHEKVQLVGKPTTKGLYALEMCVIVPEVAAEIYVASSEESAQVWHERLCHQNKWHVQKTLKKFGVSLNITDELCAGCLYGKHSRSSFGTRQNRPTVAGGLIHADVCGPMQESSIGGARYFLCFKDDYSKFRRVFFLEHKNEVSNCLQVFLKESSNAGITVKELLTDGGTEFKNSEVQKILESWGITHRVSMPYSPEQNGSAERENRTIVECSRSLIHSKELPLRLWAEAVNTVVYVLNRTGPTTVEGKAPVELWFGKEITAIDHLRIFGTDCFVHVPKQRRKKWDKKSTEGLFVGYCGDKDGYRVWIPSQNKVILSRDVVFRKEQPLEKIVLLSVQQVTNNGSSHEGTSVSTDVLQDADETEEEESPESVVSKPQEEDETEEDESSEPVVSKRKVKLPEYLKDFVLLAACDVPDSYHSAMSSDDAENW</sequence>
<dbReference type="PROSITE" id="PS50994">
    <property type="entry name" value="INTEGRASE"/>
    <property type="match status" value="1"/>
</dbReference>
<keyword evidence="1" id="KW-0378">Hydrolase</keyword>
<evidence type="ECO:0000259" key="5">
    <source>
        <dbReference type="PROSITE" id="PS50994"/>
    </source>
</evidence>
<dbReference type="GO" id="GO:0008270">
    <property type="term" value="F:zinc ion binding"/>
    <property type="evidence" value="ECO:0007669"/>
    <property type="project" value="UniProtKB-KW"/>
</dbReference>
<feature type="domain" description="CCHC-type" evidence="4">
    <location>
        <begin position="32"/>
        <end position="47"/>
    </location>
</feature>
<name>A0AAV6TM46_9ARAC</name>
<dbReference type="GO" id="GO:0015074">
    <property type="term" value="P:DNA integration"/>
    <property type="evidence" value="ECO:0007669"/>
    <property type="project" value="InterPro"/>
</dbReference>
<dbReference type="SUPFAM" id="SSF53098">
    <property type="entry name" value="Ribonuclease H-like"/>
    <property type="match status" value="1"/>
</dbReference>
<comment type="caution">
    <text evidence="6">The sequence shown here is derived from an EMBL/GenBank/DDBJ whole genome shotgun (WGS) entry which is preliminary data.</text>
</comment>
<dbReference type="InterPro" id="IPR057670">
    <property type="entry name" value="SH3_retrovirus"/>
</dbReference>
<evidence type="ECO:0000259" key="4">
    <source>
        <dbReference type="PROSITE" id="PS50158"/>
    </source>
</evidence>
<dbReference type="PANTHER" id="PTHR42648:SF24">
    <property type="entry name" value="INTEGRASE CATALYTIC DOMAIN-CONTAINING PROTEIN"/>
    <property type="match status" value="1"/>
</dbReference>
<dbReference type="SUPFAM" id="SSF57756">
    <property type="entry name" value="Retrovirus zinc finger-like domains"/>
    <property type="match status" value="1"/>
</dbReference>
<dbReference type="InterPro" id="IPR025724">
    <property type="entry name" value="GAG-pre-integrase_dom"/>
</dbReference>
<dbReference type="InterPro" id="IPR054722">
    <property type="entry name" value="PolX-like_BBD"/>
</dbReference>
<gene>
    <name evidence="6" type="ORF">JTE90_009811</name>
</gene>
<dbReference type="Gene3D" id="3.30.420.10">
    <property type="entry name" value="Ribonuclease H-like superfamily/Ribonuclease H"/>
    <property type="match status" value="1"/>
</dbReference>
<keyword evidence="2" id="KW-0479">Metal-binding</keyword>
<keyword evidence="7" id="KW-1185">Reference proteome</keyword>
<feature type="region of interest" description="Disordered" evidence="3">
    <location>
        <begin position="519"/>
        <end position="571"/>
    </location>
</feature>
<feature type="domain" description="Integrase catalytic" evidence="5">
    <location>
        <begin position="269"/>
        <end position="437"/>
    </location>
</feature>
<dbReference type="Pfam" id="PF13976">
    <property type="entry name" value="gag_pre-integrs"/>
    <property type="match status" value="1"/>
</dbReference>
<dbReference type="AlphaFoldDB" id="A0AAV6TM46"/>
<dbReference type="Gene3D" id="4.10.60.10">
    <property type="entry name" value="Zinc finger, CCHC-type"/>
    <property type="match status" value="1"/>
</dbReference>
<dbReference type="Pfam" id="PF22936">
    <property type="entry name" value="Pol_BBD"/>
    <property type="match status" value="1"/>
</dbReference>
<dbReference type="InterPro" id="IPR001878">
    <property type="entry name" value="Znf_CCHC"/>
</dbReference>
<dbReference type="GO" id="GO:0008233">
    <property type="term" value="F:peptidase activity"/>
    <property type="evidence" value="ECO:0007669"/>
    <property type="project" value="UniProtKB-KW"/>
</dbReference>
<dbReference type="EMBL" id="JAFNEN010002496">
    <property type="protein sequence ID" value="KAG8172649.1"/>
    <property type="molecule type" value="Genomic_DNA"/>
</dbReference>
<dbReference type="InterPro" id="IPR039537">
    <property type="entry name" value="Retrotran_Ty1/copia-like"/>
</dbReference>
<dbReference type="InterPro" id="IPR012337">
    <property type="entry name" value="RNaseH-like_sf"/>
</dbReference>
<accession>A0AAV6TM46</accession>
<dbReference type="InterPro" id="IPR001584">
    <property type="entry name" value="Integrase_cat-core"/>
</dbReference>
<evidence type="ECO:0000256" key="1">
    <source>
        <dbReference type="ARBA" id="ARBA00022670"/>
    </source>
</evidence>
<dbReference type="PROSITE" id="PS50158">
    <property type="entry name" value="ZF_CCHC"/>
    <property type="match status" value="1"/>
</dbReference>
<dbReference type="InterPro" id="IPR036875">
    <property type="entry name" value="Znf_CCHC_sf"/>
</dbReference>
<feature type="region of interest" description="Disordered" evidence="3">
    <location>
        <begin position="1"/>
        <end position="27"/>
    </location>
</feature>
<dbReference type="PANTHER" id="PTHR42648">
    <property type="entry name" value="TRANSPOSASE, PUTATIVE-RELATED"/>
    <property type="match status" value="1"/>
</dbReference>
<keyword evidence="1" id="KW-0645">Protease</keyword>
<dbReference type="GO" id="GO:0003676">
    <property type="term" value="F:nucleic acid binding"/>
    <property type="evidence" value="ECO:0007669"/>
    <property type="project" value="InterPro"/>
</dbReference>
<protein>
    <recommendedName>
        <fullName evidence="8">Retrovirus-related Pol polyprotein from transposon TNT 1-94</fullName>
    </recommendedName>
</protein>
<dbReference type="Proteomes" id="UP000827092">
    <property type="component" value="Unassembled WGS sequence"/>
</dbReference>
<feature type="non-terminal residue" evidence="6">
    <location>
        <position position="607"/>
    </location>
</feature>
<evidence type="ECO:0000313" key="7">
    <source>
        <dbReference type="Proteomes" id="UP000827092"/>
    </source>
</evidence>
<feature type="compositionally biased region" description="Polar residues" evidence="3">
    <location>
        <begin position="519"/>
        <end position="533"/>
    </location>
</feature>
<feature type="compositionally biased region" description="Acidic residues" evidence="3">
    <location>
        <begin position="555"/>
        <end position="565"/>
    </location>
</feature>
<evidence type="ECO:0000313" key="6">
    <source>
        <dbReference type="EMBL" id="KAG8172649.1"/>
    </source>
</evidence>
<proteinExistence type="predicted"/>
<dbReference type="InterPro" id="IPR036397">
    <property type="entry name" value="RNaseH_sf"/>
</dbReference>
<organism evidence="6 7">
    <name type="scientific">Oedothorax gibbosus</name>
    <dbReference type="NCBI Taxonomy" id="931172"/>
    <lineage>
        <taxon>Eukaryota</taxon>
        <taxon>Metazoa</taxon>
        <taxon>Ecdysozoa</taxon>
        <taxon>Arthropoda</taxon>
        <taxon>Chelicerata</taxon>
        <taxon>Arachnida</taxon>
        <taxon>Araneae</taxon>
        <taxon>Araneomorphae</taxon>
        <taxon>Entelegynae</taxon>
        <taxon>Araneoidea</taxon>
        <taxon>Linyphiidae</taxon>
        <taxon>Erigoninae</taxon>
        <taxon>Oedothorax</taxon>
    </lineage>
</organism>
<keyword evidence="2" id="KW-0862">Zinc</keyword>
<reference evidence="6 7" key="1">
    <citation type="journal article" date="2022" name="Nat. Ecol. Evol.">
        <title>A masculinizing supergene underlies an exaggerated male reproductive morph in a spider.</title>
        <authorList>
            <person name="Hendrickx F."/>
            <person name="De Corte Z."/>
            <person name="Sonet G."/>
            <person name="Van Belleghem S.M."/>
            <person name="Kostlbacher S."/>
            <person name="Vangestel C."/>
        </authorList>
    </citation>
    <scope>NUCLEOTIDE SEQUENCE [LARGE SCALE GENOMIC DNA]</scope>
    <source>
        <strain evidence="6">W744_W776</strain>
    </source>
</reference>
<evidence type="ECO:0000256" key="3">
    <source>
        <dbReference type="SAM" id="MobiDB-lite"/>
    </source>
</evidence>
<feature type="compositionally biased region" description="Acidic residues" evidence="3">
    <location>
        <begin position="535"/>
        <end position="546"/>
    </location>
</feature>
<keyword evidence="2" id="KW-0863">Zinc-finger</keyword>